<comment type="caution">
    <text evidence="2">The sequence shown here is derived from an EMBL/GenBank/DDBJ whole genome shotgun (WGS) entry which is preliminary data.</text>
</comment>
<feature type="transmembrane region" description="Helical" evidence="1">
    <location>
        <begin position="76"/>
        <end position="97"/>
    </location>
</feature>
<proteinExistence type="predicted"/>
<evidence type="ECO:0000256" key="1">
    <source>
        <dbReference type="SAM" id="Phobius"/>
    </source>
</evidence>
<feature type="transmembrane region" description="Helical" evidence="1">
    <location>
        <begin position="236"/>
        <end position="255"/>
    </location>
</feature>
<dbReference type="AlphaFoldDB" id="A0A7C3MEQ4"/>
<feature type="transmembrane region" description="Helical" evidence="1">
    <location>
        <begin position="6"/>
        <end position="24"/>
    </location>
</feature>
<reference evidence="2" key="1">
    <citation type="journal article" date="2020" name="mSystems">
        <title>Genome- and Community-Level Interaction Insights into Carbon Utilization and Element Cycling Functions of Hydrothermarchaeota in Hydrothermal Sediment.</title>
        <authorList>
            <person name="Zhou Z."/>
            <person name="Liu Y."/>
            <person name="Xu W."/>
            <person name="Pan J."/>
            <person name="Luo Z.H."/>
            <person name="Li M."/>
        </authorList>
    </citation>
    <scope>NUCLEOTIDE SEQUENCE [LARGE SCALE GENOMIC DNA]</scope>
    <source>
        <strain evidence="2">SpSt-87</strain>
    </source>
</reference>
<sequence>MLQVDLLWVYAIGAMFATASATQLKRETKILGNAYLAALLFYLGVIFVPEAIWLLWSFPHWETMHVWTSLGEIPTAYVTAFIAGDFLLAVVGFWVAAKLIRSGRSYAAHIQWIAGYFAFFFVLVHGWDGTGWQRFTWDPTVTEMPWEPGRTMWVSFAMSNVALTLYAMAIPTLVPMIAGGYIWLKRGHILAGLEEGKASQLAVKGIVIYLLGVFVALLMAVLATGISLYFSKYSGQVGMLLGIIATIALSYAAALRKGGILQRVISRGFNLA</sequence>
<evidence type="ECO:0000313" key="2">
    <source>
        <dbReference type="EMBL" id="HFW31736.1"/>
    </source>
</evidence>
<gene>
    <name evidence="2" type="ORF">ENW66_02100</name>
</gene>
<feature type="transmembrane region" description="Helical" evidence="1">
    <location>
        <begin position="163"/>
        <end position="184"/>
    </location>
</feature>
<keyword evidence="1" id="KW-0472">Membrane</keyword>
<name>A0A7C3MEQ4_ARCFL</name>
<organism evidence="2">
    <name type="scientific">Archaeoglobus fulgidus</name>
    <dbReference type="NCBI Taxonomy" id="2234"/>
    <lineage>
        <taxon>Archaea</taxon>
        <taxon>Methanobacteriati</taxon>
        <taxon>Methanobacteriota</taxon>
        <taxon>Archaeoglobi</taxon>
        <taxon>Archaeoglobales</taxon>
        <taxon>Archaeoglobaceae</taxon>
        <taxon>Archaeoglobus</taxon>
    </lineage>
</organism>
<feature type="transmembrane region" description="Helical" evidence="1">
    <location>
        <begin position="109"/>
        <end position="127"/>
    </location>
</feature>
<protein>
    <submittedName>
        <fullName evidence="2">Uncharacterized protein</fullName>
    </submittedName>
</protein>
<keyword evidence="1" id="KW-1133">Transmembrane helix</keyword>
<keyword evidence="1" id="KW-0812">Transmembrane</keyword>
<accession>A0A7C3MEQ4</accession>
<dbReference type="EMBL" id="DTLB01000009">
    <property type="protein sequence ID" value="HFW31736.1"/>
    <property type="molecule type" value="Genomic_DNA"/>
</dbReference>
<feature type="transmembrane region" description="Helical" evidence="1">
    <location>
        <begin position="205"/>
        <end position="230"/>
    </location>
</feature>
<feature type="transmembrane region" description="Helical" evidence="1">
    <location>
        <begin position="36"/>
        <end position="56"/>
    </location>
</feature>